<dbReference type="AlphaFoldDB" id="X1EHQ1"/>
<dbReference type="InterPro" id="IPR027417">
    <property type="entry name" value="P-loop_NTPase"/>
</dbReference>
<sequence>MSMRVPIYKTILIGEGGVGKTSLTVHYTEN</sequence>
<dbReference type="SUPFAM" id="SSF52540">
    <property type="entry name" value="P-loop containing nucleoside triphosphate hydrolases"/>
    <property type="match status" value="1"/>
</dbReference>
<name>X1EHQ1_9ZZZZ</name>
<dbReference type="Pfam" id="PF00071">
    <property type="entry name" value="Ras"/>
    <property type="match status" value="1"/>
</dbReference>
<protein>
    <submittedName>
        <fullName evidence="1">Uncharacterized protein</fullName>
    </submittedName>
</protein>
<accession>X1EHQ1</accession>
<proteinExistence type="predicted"/>
<comment type="caution">
    <text evidence="1">The sequence shown here is derived from an EMBL/GenBank/DDBJ whole genome shotgun (WGS) entry which is preliminary data.</text>
</comment>
<gene>
    <name evidence="1" type="ORF">S03H2_23663</name>
</gene>
<reference evidence="1" key="1">
    <citation type="journal article" date="2014" name="Front. Microbiol.">
        <title>High frequency of phylogenetically diverse reductive dehalogenase-homologous genes in deep subseafloor sedimentary metagenomes.</title>
        <authorList>
            <person name="Kawai M."/>
            <person name="Futagami T."/>
            <person name="Toyoda A."/>
            <person name="Takaki Y."/>
            <person name="Nishi S."/>
            <person name="Hori S."/>
            <person name="Arai W."/>
            <person name="Tsubouchi T."/>
            <person name="Morono Y."/>
            <person name="Uchiyama I."/>
            <person name="Ito T."/>
            <person name="Fujiyama A."/>
            <person name="Inagaki F."/>
            <person name="Takami H."/>
        </authorList>
    </citation>
    <scope>NUCLEOTIDE SEQUENCE</scope>
    <source>
        <strain evidence="1">Expedition CK06-06</strain>
    </source>
</reference>
<dbReference type="GO" id="GO:0005525">
    <property type="term" value="F:GTP binding"/>
    <property type="evidence" value="ECO:0007669"/>
    <property type="project" value="InterPro"/>
</dbReference>
<dbReference type="EMBL" id="BARU01012973">
    <property type="protein sequence ID" value="GAH32122.1"/>
    <property type="molecule type" value="Genomic_DNA"/>
</dbReference>
<dbReference type="GO" id="GO:0003924">
    <property type="term" value="F:GTPase activity"/>
    <property type="evidence" value="ECO:0007669"/>
    <property type="project" value="InterPro"/>
</dbReference>
<dbReference type="Gene3D" id="3.40.50.300">
    <property type="entry name" value="P-loop containing nucleotide triphosphate hydrolases"/>
    <property type="match status" value="1"/>
</dbReference>
<organism evidence="1">
    <name type="scientific">marine sediment metagenome</name>
    <dbReference type="NCBI Taxonomy" id="412755"/>
    <lineage>
        <taxon>unclassified sequences</taxon>
        <taxon>metagenomes</taxon>
        <taxon>ecological metagenomes</taxon>
    </lineage>
</organism>
<evidence type="ECO:0000313" key="1">
    <source>
        <dbReference type="EMBL" id="GAH32122.1"/>
    </source>
</evidence>
<dbReference type="InterPro" id="IPR001806">
    <property type="entry name" value="Small_GTPase"/>
</dbReference>
<feature type="non-terminal residue" evidence="1">
    <location>
        <position position="30"/>
    </location>
</feature>